<dbReference type="Proteomes" id="UP001592582">
    <property type="component" value="Unassembled WGS sequence"/>
</dbReference>
<accession>A0ABV6V9U3</accession>
<name>A0ABV6V9U3_9ACTN</name>
<reference evidence="1 2" key="1">
    <citation type="submission" date="2024-09" db="EMBL/GenBank/DDBJ databases">
        <authorList>
            <person name="Lee S.D."/>
        </authorList>
    </citation>
    <scope>NUCLEOTIDE SEQUENCE [LARGE SCALE GENOMIC DNA]</scope>
    <source>
        <strain evidence="1 2">N1-1</strain>
    </source>
</reference>
<sequence length="74" mass="8289">MKIWLHFNDQLGDIVTELPAVPRVGDGLDWTENHKTLDYRVVAVQWHASLLGSGRTAGVTVRLERLPDPDPDEA</sequence>
<organism evidence="1 2">
    <name type="scientific">Streptacidiphilus alkalitolerans</name>
    <dbReference type="NCBI Taxonomy" id="3342712"/>
    <lineage>
        <taxon>Bacteria</taxon>
        <taxon>Bacillati</taxon>
        <taxon>Actinomycetota</taxon>
        <taxon>Actinomycetes</taxon>
        <taxon>Kitasatosporales</taxon>
        <taxon>Streptomycetaceae</taxon>
        <taxon>Streptacidiphilus</taxon>
    </lineage>
</organism>
<dbReference type="EMBL" id="JBHEZX010000005">
    <property type="protein sequence ID" value="MFC1410486.1"/>
    <property type="molecule type" value="Genomic_DNA"/>
</dbReference>
<protein>
    <submittedName>
        <fullName evidence="1">Uncharacterized protein</fullName>
    </submittedName>
</protein>
<evidence type="ECO:0000313" key="2">
    <source>
        <dbReference type="Proteomes" id="UP001592582"/>
    </source>
</evidence>
<comment type="caution">
    <text evidence="1">The sequence shown here is derived from an EMBL/GenBank/DDBJ whole genome shotgun (WGS) entry which is preliminary data.</text>
</comment>
<evidence type="ECO:0000313" key="1">
    <source>
        <dbReference type="EMBL" id="MFC1410486.1"/>
    </source>
</evidence>
<keyword evidence="2" id="KW-1185">Reference proteome</keyword>
<gene>
    <name evidence="1" type="ORF">ACEZDG_14550</name>
</gene>
<proteinExistence type="predicted"/>